<evidence type="ECO:0000256" key="1">
    <source>
        <dbReference type="SAM" id="MobiDB-lite"/>
    </source>
</evidence>
<evidence type="ECO:0000313" key="4">
    <source>
        <dbReference type="Proteomes" id="UP000729402"/>
    </source>
</evidence>
<protein>
    <recommendedName>
        <fullName evidence="5">Secreted protein</fullName>
    </recommendedName>
</protein>
<keyword evidence="2" id="KW-0732">Signal</keyword>
<feature type="chain" id="PRO_5035242388" description="Secreted protein" evidence="2">
    <location>
        <begin position="29"/>
        <end position="119"/>
    </location>
</feature>
<accession>A0A8J5W7S8</accession>
<dbReference type="AlphaFoldDB" id="A0A8J5W7S8"/>
<feature type="signal peptide" evidence="2">
    <location>
        <begin position="1"/>
        <end position="28"/>
    </location>
</feature>
<organism evidence="3 4">
    <name type="scientific">Zizania palustris</name>
    <name type="common">Northern wild rice</name>
    <dbReference type="NCBI Taxonomy" id="103762"/>
    <lineage>
        <taxon>Eukaryota</taxon>
        <taxon>Viridiplantae</taxon>
        <taxon>Streptophyta</taxon>
        <taxon>Embryophyta</taxon>
        <taxon>Tracheophyta</taxon>
        <taxon>Spermatophyta</taxon>
        <taxon>Magnoliopsida</taxon>
        <taxon>Liliopsida</taxon>
        <taxon>Poales</taxon>
        <taxon>Poaceae</taxon>
        <taxon>BOP clade</taxon>
        <taxon>Oryzoideae</taxon>
        <taxon>Oryzeae</taxon>
        <taxon>Zizaniinae</taxon>
        <taxon>Zizania</taxon>
    </lineage>
</organism>
<keyword evidence="4" id="KW-1185">Reference proteome</keyword>
<evidence type="ECO:0008006" key="5">
    <source>
        <dbReference type="Google" id="ProtNLM"/>
    </source>
</evidence>
<dbReference type="Proteomes" id="UP000729402">
    <property type="component" value="Unassembled WGS sequence"/>
</dbReference>
<proteinExistence type="predicted"/>
<evidence type="ECO:0000313" key="3">
    <source>
        <dbReference type="EMBL" id="KAG8084214.1"/>
    </source>
</evidence>
<gene>
    <name evidence="3" type="ORF">GUJ93_ZPchr0010g8678</name>
</gene>
<evidence type="ECO:0000256" key="2">
    <source>
        <dbReference type="SAM" id="SignalP"/>
    </source>
</evidence>
<dbReference type="EMBL" id="JAAALK010000082">
    <property type="protein sequence ID" value="KAG8084214.1"/>
    <property type="molecule type" value="Genomic_DNA"/>
</dbReference>
<name>A0A8J5W7S8_ZIZPA</name>
<comment type="caution">
    <text evidence="3">The sequence shown here is derived from an EMBL/GenBank/DDBJ whole genome shotgun (WGS) entry which is preliminary data.</text>
</comment>
<reference evidence="3" key="2">
    <citation type="submission" date="2021-02" db="EMBL/GenBank/DDBJ databases">
        <authorList>
            <person name="Kimball J.A."/>
            <person name="Haas M.W."/>
            <person name="Macchietto M."/>
            <person name="Kono T."/>
            <person name="Duquette J."/>
            <person name="Shao M."/>
        </authorList>
    </citation>
    <scope>NUCLEOTIDE SEQUENCE</scope>
    <source>
        <tissue evidence="3">Fresh leaf tissue</tissue>
    </source>
</reference>
<feature type="region of interest" description="Disordered" evidence="1">
    <location>
        <begin position="96"/>
        <end position="119"/>
    </location>
</feature>
<reference evidence="3" key="1">
    <citation type="journal article" date="2021" name="bioRxiv">
        <title>Whole Genome Assembly and Annotation of Northern Wild Rice, Zizania palustris L., Supports a Whole Genome Duplication in the Zizania Genus.</title>
        <authorList>
            <person name="Haas M."/>
            <person name="Kono T."/>
            <person name="Macchietto M."/>
            <person name="Millas R."/>
            <person name="McGilp L."/>
            <person name="Shao M."/>
            <person name="Duquette J."/>
            <person name="Hirsch C.N."/>
            <person name="Kimball J."/>
        </authorList>
    </citation>
    <scope>NUCLEOTIDE SEQUENCE</scope>
    <source>
        <tissue evidence="3">Fresh leaf tissue</tissue>
    </source>
</reference>
<sequence>MCSQLPRTFGRLVVWVHHAAALLPCTRCRPNPVERPVTLRTVHVIPTEDCIDYSPRLLRQVVERLAVQHPAPHPPGYNGCVPRAWLQRLLHALRLGPQARPPVKHRPGKNQAMDSEKKR</sequence>